<comment type="caution">
    <text evidence="1">The sequence shown here is derived from an EMBL/GenBank/DDBJ whole genome shotgun (WGS) entry which is preliminary data.</text>
</comment>
<dbReference type="Proteomes" id="UP001055879">
    <property type="component" value="Linkage Group LG02"/>
</dbReference>
<evidence type="ECO:0000313" key="2">
    <source>
        <dbReference type="Proteomes" id="UP001055879"/>
    </source>
</evidence>
<protein>
    <submittedName>
        <fullName evidence="1">Uncharacterized protein</fullName>
    </submittedName>
</protein>
<proteinExistence type="predicted"/>
<keyword evidence="2" id="KW-1185">Reference proteome</keyword>
<sequence length="294" mass="32525">MLMMALSLGTISCKIKSIYKQNRANRYFRESIFRPTTTTGDCLAAVSTAQSFPLASVTQLLATFRCQVNKRRYENPSMMRPSTWVDLEMVSALLLSLSFVTISELTTFVFNDCRKGVRWDEANLGEIEANKPVRQKITEPKTPYHPMVDVDGSLSPIRGSGGDSSVHAEAIRSALNDVASSSSSSSNNLRRSGWTSSEDEADYMDHDDEDSETGRSSTWFREQRRAHYDEFRKVKEMQRKRGSLDEEESLSSDDDGHGGEKRNGKCGSSSSLATGLEDIDITDAAAGPSSSSLK</sequence>
<gene>
    <name evidence="1" type="ORF">L6452_05156</name>
</gene>
<accession>A0ACB9EF68</accession>
<evidence type="ECO:0000313" key="1">
    <source>
        <dbReference type="EMBL" id="KAI3757614.1"/>
    </source>
</evidence>
<organism evidence="1 2">
    <name type="scientific">Arctium lappa</name>
    <name type="common">Greater burdock</name>
    <name type="synonym">Lappa major</name>
    <dbReference type="NCBI Taxonomy" id="4217"/>
    <lineage>
        <taxon>Eukaryota</taxon>
        <taxon>Viridiplantae</taxon>
        <taxon>Streptophyta</taxon>
        <taxon>Embryophyta</taxon>
        <taxon>Tracheophyta</taxon>
        <taxon>Spermatophyta</taxon>
        <taxon>Magnoliopsida</taxon>
        <taxon>eudicotyledons</taxon>
        <taxon>Gunneridae</taxon>
        <taxon>Pentapetalae</taxon>
        <taxon>asterids</taxon>
        <taxon>campanulids</taxon>
        <taxon>Asterales</taxon>
        <taxon>Asteraceae</taxon>
        <taxon>Carduoideae</taxon>
        <taxon>Cardueae</taxon>
        <taxon>Arctiinae</taxon>
        <taxon>Arctium</taxon>
    </lineage>
</organism>
<name>A0ACB9EF68_ARCLA</name>
<reference evidence="1 2" key="2">
    <citation type="journal article" date="2022" name="Mol. Ecol. Resour.">
        <title>The genomes of chicory, endive, great burdock and yacon provide insights into Asteraceae paleo-polyploidization history and plant inulin production.</title>
        <authorList>
            <person name="Fan W."/>
            <person name="Wang S."/>
            <person name="Wang H."/>
            <person name="Wang A."/>
            <person name="Jiang F."/>
            <person name="Liu H."/>
            <person name="Zhao H."/>
            <person name="Xu D."/>
            <person name="Zhang Y."/>
        </authorList>
    </citation>
    <scope>NUCLEOTIDE SEQUENCE [LARGE SCALE GENOMIC DNA]</scope>
    <source>
        <strain evidence="2">cv. Niubang</strain>
    </source>
</reference>
<reference evidence="2" key="1">
    <citation type="journal article" date="2022" name="Mol. Ecol. Resour.">
        <title>The genomes of chicory, endive, great burdock and yacon provide insights into Asteraceae palaeo-polyploidization history and plant inulin production.</title>
        <authorList>
            <person name="Fan W."/>
            <person name="Wang S."/>
            <person name="Wang H."/>
            <person name="Wang A."/>
            <person name="Jiang F."/>
            <person name="Liu H."/>
            <person name="Zhao H."/>
            <person name="Xu D."/>
            <person name="Zhang Y."/>
        </authorList>
    </citation>
    <scope>NUCLEOTIDE SEQUENCE [LARGE SCALE GENOMIC DNA]</scope>
    <source>
        <strain evidence="2">cv. Niubang</strain>
    </source>
</reference>
<dbReference type="EMBL" id="CM042048">
    <property type="protein sequence ID" value="KAI3757614.1"/>
    <property type="molecule type" value="Genomic_DNA"/>
</dbReference>